<sequence length="294" mass="33351">MELGHEEMASALEASGDYRVLRRLQPRMFKPDFIPSARLALYVDVETTGLDPRQDEIIELAMVPFWYEPNGQVLGCSAPFQGFNQPRLPITAEIQALTGITNEMVAGQRIDPAGVLSVVSPAALVVAHNAGFDRRFLERLDAVFTTKAWACSMSQVDWAADGHEGTKLGYLTQGCGFFYDQHRAVNDCFAAIELLARPLRRTDRPAMAELLERARAPSWRIWAENSPFDLKDRLKARGYRWNGEGGPSPRAWYVDVEESALQNELTFLKMEIYQREIDLLTRRIDAYDRFSDRC</sequence>
<dbReference type="PANTHER" id="PTHR30231:SF37">
    <property type="entry name" value="EXODEOXYRIBONUCLEASE 10"/>
    <property type="match status" value="1"/>
</dbReference>
<dbReference type="SMART" id="SM00479">
    <property type="entry name" value="EXOIII"/>
    <property type="match status" value="1"/>
</dbReference>
<evidence type="ECO:0000313" key="3">
    <source>
        <dbReference type="Proteomes" id="UP000824334"/>
    </source>
</evidence>
<dbReference type="Pfam" id="PF00929">
    <property type="entry name" value="RNase_T"/>
    <property type="match status" value="1"/>
</dbReference>
<dbReference type="Proteomes" id="UP000824334">
    <property type="component" value="Chromosome"/>
</dbReference>
<dbReference type="NCBIfam" id="NF006615">
    <property type="entry name" value="PRK09182.1"/>
    <property type="match status" value="1"/>
</dbReference>
<keyword evidence="3" id="KW-1185">Reference proteome</keyword>
<dbReference type="RefSeq" id="WP_219355169.1">
    <property type="nucleotide sequence ID" value="NZ_CP080034.1"/>
</dbReference>
<reference evidence="2 3" key="1">
    <citation type="submission" date="2021-07" db="EMBL/GenBank/DDBJ databases">
        <title>Isolation and characterization of bacteria from a gold mining with a capacity of golden bioaccumulation.</title>
        <authorList>
            <person name="Yang X.J."/>
        </authorList>
    </citation>
    <scope>NUCLEOTIDE SEQUENCE [LARGE SCALE GENOMIC DNA]</scope>
    <source>
        <strain evidence="2 3">Au29</strain>
    </source>
</reference>
<accession>A0ABX8TF76</accession>
<dbReference type="GeneID" id="94376318"/>
<evidence type="ECO:0000313" key="2">
    <source>
        <dbReference type="EMBL" id="QYC09612.1"/>
    </source>
</evidence>
<keyword evidence="2" id="KW-0269">Exonuclease</keyword>
<gene>
    <name evidence="2" type="ORF">KWG56_13610</name>
</gene>
<proteinExistence type="predicted"/>
<keyword evidence="2" id="KW-0540">Nuclease</keyword>
<protein>
    <submittedName>
        <fullName evidence="2">3'-5' exonuclease</fullName>
    </submittedName>
</protein>
<feature type="domain" description="Exonuclease" evidence="1">
    <location>
        <begin position="39"/>
        <end position="204"/>
    </location>
</feature>
<evidence type="ECO:0000259" key="1">
    <source>
        <dbReference type="SMART" id="SM00479"/>
    </source>
</evidence>
<organism evidence="2 3">
    <name type="scientific">Brevundimonas nasdae</name>
    <dbReference type="NCBI Taxonomy" id="172043"/>
    <lineage>
        <taxon>Bacteria</taxon>
        <taxon>Pseudomonadati</taxon>
        <taxon>Pseudomonadota</taxon>
        <taxon>Alphaproteobacteria</taxon>
        <taxon>Caulobacterales</taxon>
        <taxon>Caulobacteraceae</taxon>
        <taxon>Brevundimonas</taxon>
    </lineage>
</organism>
<dbReference type="GO" id="GO:0004527">
    <property type="term" value="F:exonuclease activity"/>
    <property type="evidence" value="ECO:0007669"/>
    <property type="project" value="UniProtKB-KW"/>
</dbReference>
<dbReference type="InterPro" id="IPR013520">
    <property type="entry name" value="Ribonucl_H"/>
</dbReference>
<dbReference type="EMBL" id="CP080034">
    <property type="protein sequence ID" value="QYC09612.1"/>
    <property type="molecule type" value="Genomic_DNA"/>
</dbReference>
<name>A0ABX8TF76_9CAUL</name>
<dbReference type="CDD" id="cd06127">
    <property type="entry name" value="DEDDh"/>
    <property type="match status" value="1"/>
</dbReference>
<dbReference type="PANTHER" id="PTHR30231">
    <property type="entry name" value="DNA POLYMERASE III SUBUNIT EPSILON"/>
    <property type="match status" value="1"/>
</dbReference>
<keyword evidence="2" id="KW-0378">Hydrolase</keyword>